<dbReference type="InterPro" id="IPR013033">
    <property type="entry name" value="MinC"/>
</dbReference>
<protein>
    <recommendedName>
        <fullName evidence="7">Probable septum site-determining protein MinC</fullName>
    </recommendedName>
</protein>
<keyword evidence="11" id="KW-1185">Reference proteome</keyword>
<dbReference type="STRING" id="29349.CLOTH_12900"/>
<dbReference type="Gene3D" id="2.160.20.70">
    <property type="match status" value="1"/>
</dbReference>
<dbReference type="EMBL" id="MZGW01000004">
    <property type="protein sequence ID" value="OPJ55532.1"/>
    <property type="molecule type" value="Genomic_DNA"/>
</dbReference>
<evidence type="ECO:0000313" key="10">
    <source>
        <dbReference type="EMBL" id="OPJ55532.1"/>
    </source>
</evidence>
<dbReference type="Proteomes" id="UP000190140">
    <property type="component" value="Unassembled WGS sequence"/>
</dbReference>
<evidence type="ECO:0000256" key="1">
    <source>
        <dbReference type="ARBA" id="ARBA00006291"/>
    </source>
</evidence>
<dbReference type="RefSeq" id="WP_079412274.1">
    <property type="nucleotide sequence ID" value="NZ_MZGW01000004.1"/>
</dbReference>
<keyword evidence="4 7" id="KW-0131">Cell cycle</keyword>
<dbReference type="Pfam" id="PF03775">
    <property type="entry name" value="MinC_C"/>
    <property type="match status" value="1"/>
</dbReference>
<dbReference type="AlphaFoldDB" id="A0A1V4I6B6"/>
<dbReference type="InterPro" id="IPR005526">
    <property type="entry name" value="Septum_form_inhib_MinC_C"/>
</dbReference>
<dbReference type="NCBIfam" id="TIGR01222">
    <property type="entry name" value="minC"/>
    <property type="match status" value="1"/>
</dbReference>
<dbReference type="Pfam" id="PF05209">
    <property type="entry name" value="MinC_N"/>
    <property type="match status" value="1"/>
</dbReference>
<evidence type="ECO:0000256" key="3">
    <source>
        <dbReference type="ARBA" id="ARBA00023210"/>
    </source>
</evidence>
<comment type="similarity">
    <text evidence="1 7">Belongs to the MinC family.</text>
</comment>
<comment type="subunit">
    <text evidence="6 7">Interacts with MinD and FtsZ.</text>
</comment>
<evidence type="ECO:0000259" key="9">
    <source>
        <dbReference type="Pfam" id="PF05209"/>
    </source>
</evidence>
<evidence type="ECO:0000259" key="8">
    <source>
        <dbReference type="Pfam" id="PF03775"/>
    </source>
</evidence>
<dbReference type="GO" id="GO:0051302">
    <property type="term" value="P:regulation of cell division"/>
    <property type="evidence" value="ECO:0007669"/>
    <property type="project" value="InterPro"/>
</dbReference>
<dbReference type="PANTHER" id="PTHR34108:SF1">
    <property type="entry name" value="SEPTUM SITE-DETERMINING PROTEIN MINC"/>
    <property type="match status" value="1"/>
</dbReference>
<evidence type="ECO:0000256" key="2">
    <source>
        <dbReference type="ARBA" id="ARBA00022618"/>
    </source>
</evidence>
<dbReference type="GO" id="GO:0000917">
    <property type="term" value="P:division septum assembly"/>
    <property type="evidence" value="ECO:0007669"/>
    <property type="project" value="UniProtKB-KW"/>
</dbReference>
<dbReference type="InterPro" id="IPR036145">
    <property type="entry name" value="MinC_C_sf"/>
</dbReference>
<proteinExistence type="inferred from homology"/>
<comment type="function">
    <text evidence="5 7">Cell division inhibitor that blocks the formation of polar Z ring septums. Rapidly oscillates between the poles of the cell to destabilize FtsZ filaments that have formed before they mature into polar Z rings. Prevents FtsZ polymerization.</text>
</comment>
<dbReference type="GO" id="GO:1901891">
    <property type="term" value="P:regulation of cell septum assembly"/>
    <property type="evidence" value="ECO:0007669"/>
    <property type="project" value="InterPro"/>
</dbReference>
<evidence type="ECO:0000256" key="6">
    <source>
        <dbReference type="ARBA" id="ARBA00046874"/>
    </source>
</evidence>
<evidence type="ECO:0000256" key="5">
    <source>
        <dbReference type="ARBA" id="ARBA00025606"/>
    </source>
</evidence>
<dbReference type="Gene3D" id="3.30.160.540">
    <property type="match status" value="1"/>
</dbReference>
<accession>A0A1V4I6B6</accession>
<dbReference type="HAMAP" id="MF_00267">
    <property type="entry name" value="MinC"/>
    <property type="match status" value="1"/>
</dbReference>
<comment type="caution">
    <text evidence="10">The sequence shown here is derived from an EMBL/GenBank/DDBJ whole genome shotgun (WGS) entry which is preliminary data.</text>
</comment>
<keyword evidence="3 7" id="KW-0717">Septation</keyword>
<organism evidence="10 11">
    <name type="scientific">Alkalithermobacter paradoxus</name>
    <dbReference type="NCBI Taxonomy" id="29349"/>
    <lineage>
        <taxon>Bacteria</taxon>
        <taxon>Bacillati</taxon>
        <taxon>Bacillota</taxon>
        <taxon>Clostridia</taxon>
        <taxon>Peptostreptococcales</taxon>
        <taxon>Tepidibacteraceae</taxon>
        <taxon>Alkalithermobacter</taxon>
    </lineage>
</organism>
<evidence type="ECO:0000256" key="4">
    <source>
        <dbReference type="ARBA" id="ARBA00023306"/>
    </source>
</evidence>
<dbReference type="OrthoDB" id="9790810at2"/>
<feature type="domain" description="Septum formation inhibitor MinC C-terminal" evidence="8">
    <location>
        <begin position="109"/>
        <end position="209"/>
    </location>
</feature>
<gene>
    <name evidence="7 10" type="primary">minC</name>
    <name evidence="10" type="ORF">CLOTH_12900</name>
</gene>
<sequence length="215" mass="23896">MALGEVIQLKNAKRNIIEFKGTKNGLVINVKQGYDFETIKNNLIDKIEESRNFFSGAKISSINCIDLTDLEIIELKDIITQKFDLDWVEEDIESEDEIFQGINEGNTKIVKTTLRSGTKIEYKGNVVIIGDVNPGGQVVAYGNIIIMGALRGVVHAGANGNKNAFVAAYNLDPMQLRIADTIAIAPEDNFEKPNFPEVAHIKNDCIVIEPYLNRK</sequence>
<reference evidence="10 11" key="1">
    <citation type="submission" date="2017-03" db="EMBL/GenBank/DDBJ databases">
        <title>Genome sequence of Clostridium thermoalcaliphilum DSM 7309.</title>
        <authorList>
            <person name="Poehlein A."/>
            <person name="Daniel R."/>
        </authorList>
    </citation>
    <scope>NUCLEOTIDE SEQUENCE [LARGE SCALE GENOMIC DNA]</scope>
    <source>
        <strain evidence="10 11">DSM 7309</strain>
    </source>
</reference>
<keyword evidence="2 7" id="KW-0132">Cell division</keyword>
<evidence type="ECO:0000256" key="7">
    <source>
        <dbReference type="HAMAP-Rule" id="MF_00267"/>
    </source>
</evidence>
<dbReference type="GO" id="GO:0000902">
    <property type="term" value="P:cell morphogenesis"/>
    <property type="evidence" value="ECO:0007669"/>
    <property type="project" value="InterPro"/>
</dbReference>
<dbReference type="PANTHER" id="PTHR34108">
    <property type="entry name" value="SEPTUM SITE-DETERMINING PROTEIN MINC"/>
    <property type="match status" value="1"/>
</dbReference>
<dbReference type="InterPro" id="IPR007874">
    <property type="entry name" value="MinC_N"/>
</dbReference>
<feature type="domain" description="Septum formation inhibitor MinC N-terminal" evidence="9">
    <location>
        <begin position="17"/>
        <end position="81"/>
    </location>
</feature>
<dbReference type="SUPFAM" id="SSF63848">
    <property type="entry name" value="Cell-division inhibitor MinC, C-terminal domain"/>
    <property type="match status" value="1"/>
</dbReference>
<name>A0A1V4I6B6_9FIRM</name>
<evidence type="ECO:0000313" key="11">
    <source>
        <dbReference type="Proteomes" id="UP000190140"/>
    </source>
</evidence>
<dbReference type="InterPro" id="IPR016098">
    <property type="entry name" value="CAP/MinC_C"/>
</dbReference>